<dbReference type="Proteomes" id="UP001330827">
    <property type="component" value="Chromosome"/>
</dbReference>
<proteinExistence type="predicted"/>
<sequence>MVSSSVPRWRPQVLASVSDLDPVPPAIEEERAQEWCPFVLWRPTALPRGCDTSVGTLRREAPPGRVEAQGRSPWSDANPAGYRTEISGGGRRLRLKQFLYDWAFPAADHPCLWGSATRPHEIGDGRVAWLGTDYKAHRAGSARLAGTTVELSVLEGEFTDHELIALYAGLRPAVPEAVPRVLATPFSELSYWAQHPADMVSVPTGPYHFHRRGKEHEGDWIPSDRVTAFLTAQGVPATVGPFRANSAATFGDGDTARELEVVYTTPTGDELRLTLQKTGGGRLEFPPKRDKHPAADELHTLADGRPLHLAHLSAVYGACDAFWQHPDGYELRLLGSAGTGMGRDPVLALAAALDTELRLAGHAEVLG</sequence>
<protein>
    <submittedName>
        <fullName evidence="3">Uncharacterized protein</fullName>
    </submittedName>
</protein>
<gene>
    <name evidence="2" type="ORF">OIE64_00880</name>
    <name evidence="3" type="ORF">OIE64_35160</name>
</gene>
<organism evidence="3 4">
    <name type="scientific">Streptomyces brevispora</name>
    <dbReference type="NCBI Taxonomy" id="887462"/>
    <lineage>
        <taxon>Bacteria</taxon>
        <taxon>Bacillati</taxon>
        <taxon>Actinomycetota</taxon>
        <taxon>Actinomycetes</taxon>
        <taxon>Kitasatosporales</taxon>
        <taxon>Streptomycetaceae</taxon>
        <taxon>Streptomyces</taxon>
    </lineage>
</organism>
<dbReference type="EMBL" id="CP109114">
    <property type="protein sequence ID" value="WSC17538.1"/>
    <property type="molecule type" value="Genomic_DNA"/>
</dbReference>
<keyword evidence="4" id="KW-1185">Reference proteome</keyword>
<feature type="region of interest" description="Disordered" evidence="1">
    <location>
        <begin position="53"/>
        <end position="81"/>
    </location>
</feature>
<dbReference type="EMBL" id="CP109114">
    <property type="protein sequence ID" value="WSC11573.1"/>
    <property type="molecule type" value="Genomic_DNA"/>
</dbReference>
<dbReference type="RefSeq" id="WP_326589431.1">
    <property type="nucleotide sequence ID" value="NZ_CP109114.1"/>
</dbReference>
<evidence type="ECO:0000313" key="3">
    <source>
        <dbReference type="EMBL" id="WSC17538.1"/>
    </source>
</evidence>
<reference evidence="3 4" key="1">
    <citation type="submission" date="2022-10" db="EMBL/GenBank/DDBJ databases">
        <title>The complete genomes of actinobacterial strains from the NBC collection.</title>
        <authorList>
            <person name="Joergensen T.S."/>
            <person name="Alvarez Arevalo M."/>
            <person name="Sterndorff E.B."/>
            <person name="Faurdal D."/>
            <person name="Vuksanovic O."/>
            <person name="Mourched A.-S."/>
            <person name="Charusanti P."/>
            <person name="Shaw S."/>
            <person name="Blin K."/>
            <person name="Weber T."/>
        </authorList>
    </citation>
    <scope>NUCLEOTIDE SEQUENCE [LARGE SCALE GENOMIC DNA]</scope>
    <source>
        <strain evidence="3 4">NBC 01769</strain>
    </source>
</reference>
<evidence type="ECO:0000256" key="1">
    <source>
        <dbReference type="SAM" id="MobiDB-lite"/>
    </source>
</evidence>
<evidence type="ECO:0000313" key="2">
    <source>
        <dbReference type="EMBL" id="WSC11573.1"/>
    </source>
</evidence>
<accession>A0ABZ1GG58</accession>
<evidence type="ECO:0000313" key="4">
    <source>
        <dbReference type="Proteomes" id="UP001330827"/>
    </source>
</evidence>
<name>A0ABZ1GG58_9ACTN</name>